<evidence type="ECO:0000313" key="3">
    <source>
        <dbReference type="Proteomes" id="UP000178082"/>
    </source>
</evidence>
<dbReference type="Proteomes" id="UP000178082">
    <property type="component" value="Unassembled WGS sequence"/>
</dbReference>
<dbReference type="InterPro" id="IPR029063">
    <property type="entry name" value="SAM-dependent_MTases_sf"/>
</dbReference>
<dbReference type="InterPro" id="IPR013216">
    <property type="entry name" value="Methyltransf_11"/>
</dbReference>
<dbReference type="Pfam" id="PF08241">
    <property type="entry name" value="Methyltransf_11"/>
    <property type="match status" value="1"/>
</dbReference>
<dbReference type="AlphaFoldDB" id="A0A1F7SMC5"/>
<accession>A0A1F7SMC5</accession>
<evidence type="ECO:0000259" key="1">
    <source>
        <dbReference type="Pfam" id="PF08241"/>
    </source>
</evidence>
<dbReference type="SUPFAM" id="SSF53335">
    <property type="entry name" value="S-adenosyl-L-methionine-dependent methyltransferases"/>
    <property type="match status" value="1"/>
</dbReference>
<dbReference type="PANTHER" id="PTHR43861">
    <property type="entry name" value="TRANS-ACONITATE 2-METHYLTRANSFERASE-RELATED"/>
    <property type="match status" value="1"/>
</dbReference>
<organism evidence="2 3">
    <name type="scientific">Candidatus Schekmanbacteria bacterium RIFCSPLOWO2_12_FULL_38_15</name>
    <dbReference type="NCBI Taxonomy" id="1817883"/>
    <lineage>
        <taxon>Bacteria</taxon>
        <taxon>Candidatus Schekmaniibacteriota</taxon>
    </lineage>
</organism>
<protein>
    <recommendedName>
        <fullName evidence="1">Methyltransferase type 11 domain-containing protein</fullName>
    </recommendedName>
</protein>
<evidence type="ECO:0000313" key="2">
    <source>
        <dbReference type="EMBL" id="OGL54930.1"/>
    </source>
</evidence>
<sequence length="263" mass="30315">MTKTPSSEVYSKEYFLSDRCDGYKEFLNNKSLSYIKKKQLKILSPKEGEMILDIGCGRGEVLYHCAEKGAVVFGIDYSKDALEISKETLSNVKKSCLCCSLASPIPFKSDMFDKILIGDVIEHLTPEDTENCIKEISRILKKDGFVLIHTSPNIYFKKIVLPLMEYFLGIIGKKNLLGEISRHIAQDNVHINEYNPFRFKKLVKSSTLRFNMWLDKDILREGESRFTQEFVKSPFTRLISKVLSMKPFIYIFSNDFWAKGIKD</sequence>
<dbReference type="Gene3D" id="3.40.50.150">
    <property type="entry name" value="Vaccinia Virus protein VP39"/>
    <property type="match status" value="1"/>
</dbReference>
<gene>
    <name evidence="2" type="ORF">A3G31_02295</name>
</gene>
<proteinExistence type="predicted"/>
<name>A0A1F7SMC5_9BACT</name>
<comment type="caution">
    <text evidence="2">The sequence shown here is derived from an EMBL/GenBank/DDBJ whole genome shotgun (WGS) entry which is preliminary data.</text>
</comment>
<dbReference type="GO" id="GO:0008757">
    <property type="term" value="F:S-adenosylmethionine-dependent methyltransferase activity"/>
    <property type="evidence" value="ECO:0007669"/>
    <property type="project" value="InterPro"/>
</dbReference>
<dbReference type="CDD" id="cd02440">
    <property type="entry name" value="AdoMet_MTases"/>
    <property type="match status" value="1"/>
</dbReference>
<reference evidence="2 3" key="1">
    <citation type="journal article" date="2016" name="Nat. Commun.">
        <title>Thousands of microbial genomes shed light on interconnected biogeochemical processes in an aquifer system.</title>
        <authorList>
            <person name="Anantharaman K."/>
            <person name="Brown C.T."/>
            <person name="Hug L.A."/>
            <person name="Sharon I."/>
            <person name="Castelle C.J."/>
            <person name="Probst A.J."/>
            <person name="Thomas B.C."/>
            <person name="Singh A."/>
            <person name="Wilkins M.J."/>
            <person name="Karaoz U."/>
            <person name="Brodie E.L."/>
            <person name="Williams K.H."/>
            <person name="Hubbard S.S."/>
            <person name="Banfield J.F."/>
        </authorList>
    </citation>
    <scope>NUCLEOTIDE SEQUENCE [LARGE SCALE GENOMIC DNA]</scope>
</reference>
<dbReference type="PANTHER" id="PTHR43861:SF6">
    <property type="entry name" value="METHYLTRANSFERASE TYPE 11"/>
    <property type="match status" value="1"/>
</dbReference>
<feature type="domain" description="Methyltransferase type 11" evidence="1">
    <location>
        <begin position="52"/>
        <end position="148"/>
    </location>
</feature>
<dbReference type="STRING" id="1817883.A3G31_02295"/>
<dbReference type="EMBL" id="MGDI01000005">
    <property type="protein sequence ID" value="OGL54930.1"/>
    <property type="molecule type" value="Genomic_DNA"/>
</dbReference>